<dbReference type="Gene3D" id="3.10.105.10">
    <property type="entry name" value="Dipeptide-binding Protein, Domain 3"/>
    <property type="match status" value="1"/>
</dbReference>
<dbReference type="InterPro" id="IPR039424">
    <property type="entry name" value="SBP_5"/>
</dbReference>
<dbReference type="InterPro" id="IPR030678">
    <property type="entry name" value="Peptide/Ni-bd"/>
</dbReference>
<dbReference type="GO" id="GO:0043190">
    <property type="term" value="C:ATP-binding cassette (ABC) transporter complex"/>
    <property type="evidence" value="ECO:0007669"/>
    <property type="project" value="InterPro"/>
</dbReference>
<accession>A0A317CLE2</accession>
<protein>
    <submittedName>
        <fullName evidence="4">ABC transporter substrate-binding protein</fullName>
    </submittedName>
</protein>
<dbReference type="AlphaFoldDB" id="A0A317CLE2"/>
<dbReference type="GO" id="GO:0042884">
    <property type="term" value="P:microcin transport"/>
    <property type="evidence" value="ECO:0007669"/>
    <property type="project" value="TreeGrafter"/>
</dbReference>
<reference evidence="4 5" key="1">
    <citation type="submission" date="2018-05" db="EMBL/GenBank/DDBJ databases">
        <title>Leucothrix arctica sp. nov., isolated from Arctic seawater.</title>
        <authorList>
            <person name="Choi A."/>
            <person name="Baek K."/>
        </authorList>
    </citation>
    <scope>NUCLEOTIDE SEQUENCE [LARGE SCALE GENOMIC DNA]</scope>
    <source>
        <strain evidence="4 5">JCM 18388</strain>
    </source>
</reference>
<dbReference type="GO" id="GO:0030288">
    <property type="term" value="C:outer membrane-bounded periplasmic space"/>
    <property type="evidence" value="ECO:0007669"/>
    <property type="project" value="TreeGrafter"/>
</dbReference>
<evidence type="ECO:0000256" key="1">
    <source>
        <dbReference type="ARBA" id="ARBA00022729"/>
    </source>
</evidence>
<dbReference type="Proteomes" id="UP000245539">
    <property type="component" value="Unassembled WGS sequence"/>
</dbReference>
<feature type="compositionally biased region" description="Basic and acidic residues" evidence="2">
    <location>
        <begin position="40"/>
        <end position="69"/>
    </location>
</feature>
<organism evidence="4 5">
    <name type="scientific">Leucothrix pacifica</name>
    <dbReference type="NCBI Taxonomy" id="1247513"/>
    <lineage>
        <taxon>Bacteria</taxon>
        <taxon>Pseudomonadati</taxon>
        <taxon>Pseudomonadota</taxon>
        <taxon>Gammaproteobacteria</taxon>
        <taxon>Thiotrichales</taxon>
        <taxon>Thiotrichaceae</taxon>
        <taxon>Leucothrix</taxon>
    </lineage>
</organism>
<evidence type="ECO:0000259" key="3">
    <source>
        <dbReference type="Pfam" id="PF00496"/>
    </source>
</evidence>
<dbReference type="GO" id="GO:0015833">
    <property type="term" value="P:peptide transport"/>
    <property type="evidence" value="ECO:0007669"/>
    <property type="project" value="TreeGrafter"/>
</dbReference>
<dbReference type="GO" id="GO:1904680">
    <property type="term" value="F:peptide transmembrane transporter activity"/>
    <property type="evidence" value="ECO:0007669"/>
    <property type="project" value="TreeGrafter"/>
</dbReference>
<feature type="compositionally biased region" description="Low complexity" evidence="2">
    <location>
        <begin position="76"/>
        <end position="93"/>
    </location>
</feature>
<dbReference type="OrthoDB" id="9801912at2"/>
<feature type="region of interest" description="Disordered" evidence="2">
    <location>
        <begin position="1"/>
        <end position="94"/>
    </location>
</feature>
<name>A0A317CLE2_9GAMM</name>
<proteinExistence type="predicted"/>
<keyword evidence="5" id="KW-1185">Reference proteome</keyword>
<feature type="compositionally biased region" description="Basic and acidic residues" evidence="2">
    <location>
        <begin position="1"/>
        <end position="32"/>
    </location>
</feature>
<gene>
    <name evidence="4" type="ORF">DKW60_08310</name>
</gene>
<dbReference type="PANTHER" id="PTHR30290">
    <property type="entry name" value="PERIPLASMIC BINDING COMPONENT OF ABC TRANSPORTER"/>
    <property type="match status" value="1"/>
</dbReference>
<feature type="domain" description="Solute-binding protein family 5" evidence="3">
    <location>
        <begin position="174"/>
        <end position="578"/>
    </location>
</feature>
<dbReference type="PIRSF" id="PIRSF002741">
    <property type="entry name" value="MppA"/>
    <property type="match status" value="1"/>
</dbReference>
<dbReference type="SUPFAM" id="SSF53850">
    <property type="entry name" value="Periplasmic binding protein-like II"/>
    <property type="match status" value="1"/>
</dbReference>
<sequence>MTKPEAAVEVKKEVTEASSAEEKVEDSAEKTAETSSVKANVEESTDKAAEVATEEKVEQADKAEAKTEAASEDSESASTETTAQNNTEAETTSDGVTIIEATTIALRGKPHYAPDFTNFDYVNADAPLGGTINDWAMGTFDNFNPYSQRGDAAKGSGNLNDDIMASSDDDLSAYYPLIAEKISYHSDFSAITFHIDKRAVFHDGERIKPSDIKFSFEKLTEEGLPGLKAYYSFVEKIELLDDYRVKFHLKTKDKSRMMALCSFTVFPEHFWKDHKLNEPLKVPPVGSSAYKISDYKFGKYVKYERLEDYWAKDLPAMKGLLNEAEIKYDYYRDETVAFEAFKAGHIDKWNENTAKRWATGYDFPAVKDGRVIKSDIKHNIPLRAQGFVFNLKKPQFTDLRVRKAMTYLMDFEWMNKNLFYSQYQRVTSFFMNTEYYAEGLPSEEELKILEPIKDQIPASVFTDVFELPKTNGSGNIRSNLRQALRLFKQAGWSVKNQKLINDNTGKQFEFELLLVSPSMEKVALPFRSNLERAGIKMNIRTVDSSQYMNRRTEHDYDMIIGGYGPFPYPSPRMDQQFHSDSVKSSYNPANLTDKAVDYLMEEMLKVQEDEDKLIPLGQAIDRVLMHSYIMIPQWNISKFRVANWDKFGKPETTPRYALGDGAWWIDQEKAAALEAK</sequence>
<keyword evidence="1" id="KW-0732">Signal</keyword>
<evidence type="ECO:0000256" key="2">
    <source>
        <dbReference type="SAM" id="MobiDB-lite"/>
    </source>
</evidence>
<dbReference type="CDD" id="cd08497">
    <property type="entry name" value="MbnE-like"/>
    <property type="match status" value="1"/>
</dbReference>
<dbReference type="Gene3D" id="3.40.190.10">
    <property type="entry name" value="Periplasmic binding protein-like II"/>
    <property type="match status" value="1"/>
</dbReference>
<evidence type="ECO:0000313" key="5">
    <source>
        <dbReference type="Proteomes" id="UP000245539"/>
    </source>
</evidence>
<dbReference type="PANTHER" id="PTHR30290:SF64">
    <property type="entry name" value="ABC TRANSPORTER PERIPLASMIC BINDING PROTEIN"/>
    <property type="match status" value="1"/>
</dbReference>
<dbReference type="InterPro" id="IPR000914">
    <property type="entry name" value="SBP_5_dom"/>
</dbReference>
<evidence type="ECO:0000313" key="4">
    <source>
        <dbReference type="EMBL" id="PWQ98253.1"/>
    </source>
</evidence>
<dbReference type="EMBL" id="QGKM01000017">
    <property type="protein sequence ID" value="PWQ98253.1"/>
    <property type="molecule type" value="Genomic_DNA"/>
</dbReference>
<comment type="caution">
    <text evidence="4">The sequence shown here is derived from an EMBL/GenBank/DDBJ whole genome shotgun (WGS) entry which is preliminary data.</text>
</comment>
<dbReference type="Pfam" id="PF00496">
    <property type="entry name" value="SBP_bac_5"/>
    <property type="match status" value="1"/>
</dbReference>